<dbReference type="GO" id="GO:0004801">
    <property type="term" value="F:transaldolase activity"/>
    <property type="evidence" value="ECO:0007669"/>
    <property type="project" value="UniProtKB-EC"/>
</dbReference>
<organism evidence="2 3">
    <name type="scientific">Enterobacter asburiae</name>
    <dbReference type="NCBI Taxonomy" id="61645"/>
    <lineage>
        <taxon>Bacteria</taxon>
        <taxon>Pseudomonadati</taxon>
        <taxon>Pseudomonadota</taxon>
        <taxon>Gammaproteobacteria</taxon>
        <taxon>Enterobacterales</taxon>
        <taxon>Enterobacteriaceae</taxon>
        <taxon>Enterobacter</taxon>
        <taxon>Enterobacter cloacae complex</taxon>
    </lineage>
</organism>
<name>A0A376FII3_ENTAS</name>
<dbReference type="SUPFAM" id="SSF51569">
    <property type="entry name" value="Aldolase"/>
    <property type="match status" value="1"/>
</dbReference>
<accession>A0A376FII3</accession>
<gene>
    <name evidence="2" type="primary">talA_1</name>
    <name evidence="2" type="ORF">NCTC12123_05735</name>
</gene>
<sequence length="42" mass="4889">MTEAEFRWEHNQDAMAVEKLADGIRQFAVDQRKLEDLLAAKL</sequence>
<protein>
    <submittedName>
        <fullName evidence="2">Transaldolase</fullName>
        <ecNumber evidence="2">2.2.1.2</ecNumber>
    </submittedName>
</protein>
<reference evidence="2 3" key="1">
    <citation type="submission" date="2018-06" db="EMBL/GenBank/DDBJ databases">
        <authorList>
            <consortium name="Pathogen Informatics"/>
            <person name="Doyle S."/>
        </authorList>
    </citation>
    <scope>NUCLEOTIDE SEQUENCE [LARGE SCALE GENOMIC DNA]</scope>
    <source>
        <strain evidence="2 3">NCTC12123</strain>
    </source>
</reference>
<dbReference type="EC" id="2.2.1.2" evidence="2"/>
<dbReference type="Proteomes" id="UP000255163">
    <property type="component" value="Unassembled WGS sequence"/>
</dbReference>
<dbReference type="GO" id="GO:0005975">
    <property type="term" value="P:carbohydrate metabolic process"/>
    <property type="evidence" value="ECO:0007669"/>
    <property type="project" value="InterPro"/>
</dbReference>
<keyword evidence="1" id="KW-0704">Schiff base</keyword>
<dbReference type="Pfam" id="PF00923">
    <property type="entry name" value="TAL_FSA"/>
    <property type="match status" value="1"/>
</dbReference>
<evidence type="ECO:0000313" key="3">
    <source>
        <dbReference type="Proteomes" id="UP000255163"/>
    </source>
</evidence>
<keyword evidence="2" id="KW-0808">Transferase</keyword>
<dbReference type="InterPro" id="IPR001585">
    <property type="entry name" value="TAL/FSA"/>
</dbReference>
<dbReference type="EMBL" id="UFYI01000007">
    <property type="protein sequence ID" value="STD26724.1"/>
    <property type="molecule type" value="Genomic_DNA"/>
</dbReference>
<evidence type="ECO:0000256" key="1">
    <source>
        <dbReference type="ARBA" id="ARBA00023270"/>
    </source>
</evidence>
<proteinExistence type="predicted"/>
<dbReference type="InterPro" id="IPR013785">
    <property type="entry name" value="Aldolase_TIM"/>
</dbReference>
<dbReference type="Gene3D" id="3.20.20.70">
    <property type="entry name" value="Aldolase class I"/>
    <property type="match status" value="1"/>
</dbReference>
<dbReference type="AlphaFoldDB" id="A0A376FII3"/>
<evidence type="ECO:0000313" key="2">
    <source>
        <dbReference type="EMBL" id="STD26724.1"/>
    </source>
</evidence>